<keyword evidence="10" id="KW-1185">Reference proteome</keyword>
<feature type="domain" description="EamA" evidence="8">
    <location>
        <begin position="247"/>
        <end position="379"/>
    </location>
</feature>
<comment type="caution">
    <text evidence="9">The sequence shown here is derived from an EMBL/GenBank/DDBJ whole genome shotgun (WGS) entry which is preliminary data.</text>
</comment>
<keyword evidence="3 7" id="KW-0812">Transmembrane</keyword>
<feature type="transmembrane region" description="Helical" evidence="7">
    <location>
        <begin position="191"/>
        <end position="213"/>
    </location>
</feature>
<dbReference type="InterPro" id="IPR000620">
    <property type="entry name" value="EamA_dom"/>
</dbReference>
<feature type="transmembrane region" description="Helical" evidence="7">
    <location>
        <begin position="220"/>
        <end position="240"/>
    </location>
</feature>
<evidence type="ECO:0000259" key="8">
    <source>
        <dbReference type="Pfam" id="PF00892"/>
    </source>
</evidence>
<feature type="transmembrane region" description="Helical" evidence="7">
    <location>
        <begin position="163"/>
        <end position="185"/>
    </location>
</feature>
<evidence type="ECO:0000256" key="7">
    <source>
        <dbReference type="SAM" id="Phobius"/>
    </source>
</evidence>
<keyword evidence="5 7" id="KW-0472">Membrane</keyword>
<feature type="transmembrane region" description="Helical" evidence="7">
    <location>
        <begin position="246"/>
        <end position="265"/>
    </location>
</feature>
<evidence type="ECO:0000256" key="3">
    <source>
        <dbReference type="ARBA" id="ARBA00022692"/>
    </source>
</evidence>
<feature type="domain" description="EamA" evidence="8">
    <location>
        <begin position="107"/>
        <end position="236"/>
    </location>
</feature>
<dbReference type="SUPFAM" id="SSF103481">
    <property type="entry name" value="Multidrug resistance efflux transporter EmrE"/>
    <property type="match status" value="2"/>
</dbReference>
<reference evidence="9" key="1">
    <citation type="submission" date="2020-03" db="EMBL/GenBank/DDBJ databases">
        <title>Solimonas marina sp. nov., isolated from deep seawater of the Pacific Ocean.</title>
        <authorList>
            <person name="Liu X."/>
            <person name="Lai Q."/>
            <person name="Sun F."/>
            <person name="Gai Y."/>
            <person name="Li G."/>
            <person name="Shao Z."/>
        </authorList>
    </citation>
    <scope>NUCLEOTIDE SEQUENCE</scope>
    <source>
        <strain evidence="9">C16B3</strain>
    </source>
</reference>
<proteinExistence type="inferred from homology"/>
<dbReference type="InterPro" id="IPR050638">
    <property type="entry name" value="AA-Vitamin_Transporters"/>
</dbReference>
<feature type="region of interest" description="Disordered" evidence="6">
    <location>
        <begin position="1"/>
        <end position="26"/>
    </location>
</feature>
<gene>
    <name evidence="9" type="ORF">G7Y82_03000</name>
</gene>
<dbReference type="PANTHER" id="PTHR32322">
    <property type="entry name" value="INNER MEMBRANE TRANSPORTER"/>
    <property type="match status" value="1"/>
</dbReference>
<evidence type="ECO:0000313" key="9">
    <source>
        <dbReference type="EMBL" id="NKF21271.1"/>
    </source>
</evidence>
<feature type="transmembrane region" description="Helical" evidence="7">
    <location>
        <begin position="277"/>
        <end position="295"/>
    </location>
</feature>
<dbReference type="PANTHER" id="PTHR32322:SF2">
    <property type="entry name" value="EAMA DOMAIN-CONTAINING PROTEIN"/>
    <property type="match status" value="1"/>
</dbReference>
<evidence type="ECO:0000313" key="10">
    <source>
        <dbReference type="Proteomes" id="UP000653472"/>
    </source>
</evidence>
<dbReference type="EMBL" id="JAAVXB010000001">
    <property type="protein sequence ID" value="NKF21271.1"/>
    <property type="molecule type" value="Genomic_DNA"/>
</dbReference>
<evidence type="ECO:0000256" key="5">
    <source>
        <dbReference type="ARBA" id="ARBA00023136"/>
    </source>
</evidence>
<dbReference type="Proteomes" id="UP000653472">
    <property type="component" value="Unassembled WGS sequence"/>
</dbReference>
<accession>A0A969W992</accession>
<dbReference type="Pfam" id="PF00892">
    <property type="entry name" value="EamA"/>
    <property type="match status" value="2"/>
</dbReference>
<feature type="transmembrane region" description="Helical" evidence="7">
    <location>
        <begin position="342"/>
        <end position="364"/>
    </location>
</feature>
<name>A0A969W992_9GAMM</name>
<dbReference type="InterPro" id="IPR037185">
    <property type="entry name" value="EmrE-like"/>
</dbReference>
<evidence type="ECO:0000256" key="1">
    <source>
        <dbReference type="ARBA" id="ARBA00004141"/>
    </source>
</evidence>
<evidence type="ECO:0000256" key="2">
    <source>
        <dbReference type="ARBA" id="ARBA00007362"/>
    </source>
</evidence>
<feature type="compositionally biased region" description="Basic and acidic residues" evidence="6">
    <location>
        <begin position="9"/>
        <end position="21"/>
    </location>
</feature>
<comment type="subcellular location">
    <subcellularLocation>
        <location evidence="1">Membrane</location>
        <topology evidence="1">Multi-pass membrane protein</topology>
    </subcellularLocation>
</comment>
<feature type="transmembrane region" description="Helical" evidence="7">
    <location>
        <begin position="132"/>
        <end position="151"/>
    </location>
</feature>
<evidence type="ECO:0000256" key="6">
    <source>
        <dbReference type="SAM" id="MobiDB-lite"/>
    </source>
</evidence>
<dbReference type="AlphaFoldDB" id="A0A969W992"/>
<feature type="transmembrane region" description="Helical" evidence="7">
    <location>
        <begin position="307"/>
        <end position="330"/>
    </location>
</feature>
<organism evidence="9 10">
    <name type="scientific">Solimonas marina</name>
    <dbReference type="NCBI Taxonomy" id="2714601"/>
    <lineage>
        <taxon>Bacteria</taxon>
        <taxon>Pseudomonadati</taxon>
        <taxon>Pseudomonadota</taxon>
        <taxon>Gammaproteobacteria</taxon>
        <taxon>Nevskiales</taxon>
        <taxon>Nevskiaceae</taxon>
        <taxon>Solimonas</taxon>
    </lineage>
</organism>
<sequence length="383" mass="39652">MASFMIGSAKKERMHCRERGGRRTPSAATPLPCLIQEGVAFGWLRCVALGAGSASTQGGVASLGDRALPPRQPSVTLPRTTTIRAASVSPSSIVSESAMTHPRAGIGGLAFVVLWSTGYIAAAAALHGSGPYTLAVVRFAGSAALIGLWLLVQRAAPASRRALLHAAVAGVLLQAGFFGFTYAGLRTGVSPAVAGLITGLMPLTTAAGAALLLGERLKRGAALGLVLGLAGVLFVIVPDLRIAGSVLGYVFMLCALLALSAGTLYQKRHATTLDPRLALVVQLLASLVVLLPFAWHLERLQMHAQPWAIAGIVWIILCNSCAGLLLYLWLLRHGGAGRVSGLFYLVPPVTAVLAALLLGARFGWHDAVGFGLAAAGVWLGQRG</sequence>
<comment type="similarity">
    <text evidence="2">Belongs to the EamA transporter family.</text>
</comment>
<protein>
    <submittedName>
        <fullName evidence="9">DMT family transporter</fullName>
    </submittedName>
</protein>
<evidence type="ECO:0000256" key="4">
    <source>
        <dbReference type="ARBA" id="ARBA00022989"/>
    </source>
</evidence>
<keyword evidence="4 7" id="KW-1133">Transmembrane helix</keyword>
<feature type="transmembrane region" description="Helical" evidence="7">
    <location>
        <begin position="106"/>
        <end position="126"/>
    </location>
</feature>
<dbReference type="GO" id="GO:0016020">
    <property type="term" value="C:membrane"/>
    <property type="evidence" value="ECO:0007669"/>
    <property type="project" value="UniProtKB-SubCell"/>
</dbReference>